<comment type="caution">
    <text evidence="6">Lacks conserved residue(s) required for the propagation of feature annotation.</text>
</comment>
<comment type="catalytic activity">
    <reaction evidence="6">
        <text>a thymidine in DNA + NAD(+) = an N-(ADP-alpha-D-ribosyl)-thymidine in DNA + nicotinamide + H(+)</text>
        <dbReference type="Rhea" id="RHEA:71651"/>
        <dbReference type="Rhea" id="RHEA-COMP:13556"/>
        <dbReference type="Rhea" id="RHEA-COMP:18051"/>
        <dbReference type="ChEBI" id="CHEBI:15378"/>
        <dbReference type="ChEBI" id="CHEBI:17154"/>
        <dbReference type="ChEBI" id="CHEBI:57540"/>
        <dbReference type="ChEBI" id="CHEBI:137386"/>
        <dbReference type="ChEBI" id="CHEBI:191199"/>
    </reaction>
</comment>
<keyword evidence="2 6" id="KW-0328">Glycosyltransferase</keyword>
<evidence type="ECO:0000259" key="7">
    <source>
        <dbReference type="PROSITE" id="PS52018"/>
    </source>
</evidence>
<evidence type="ECO:0000256" key="1">
    <source>
        <dbReference type="ARBA" id="ARBA00022649"/>
    </source>
</evidence>
<dbReference type="Proteomes" id="UP000467637">
    <property type="component" value="Unassembled WGS sequence"/>
</dbReference>
<comment type="similarity">
    <text evidence="6">Belongs to the DarT ADP-ribosyltransferase family.</text>
</comment>
<feature type="domain" description="DarT" evidence="7">
    <location>
        <begin position="19"/>
        <end position="211"/>
    </location>
</feature>
<feature type="active site" evidence="6">
    <location>
        <position position="161"/>
    </location>
</feature>
<feature type="binding site" evidence="6">
    <location>
        <position position="60"/>
    </location>
    <ligand>
        <name>NAD(+)</name>
        <dbReference type="ChEBI" id="CHEBI:57540"/>
    </ligand>
</feature>
<evidence type="ECO:0000256" key="6">
    <source>
        <dbReference type="PROSITE-ProRule" id="PRU01362"/>
    </source>
</evidence>
<keyword evidence="9" id="KW-1185">Reference proteome</keyword>
<evidence type="ECO:0000256" key="5">
    <source>
        <dbReference type="ARBA" id="ARBA00023125"/>
    </source>
</evidence>
<dbReference type="PROSITE" id="PS52018">
    <property type="entry name" value="DART"/>
    <property type="match status" value="1"/>
</dbReference>
<keyword evidence="1 6" id="KW-1277">Toxin-antitoxin system</keyword>
<dbReference type="EMBL" id="WSEM01000016">
    <property type="protein sequence ID" value="MVQ37258.1"/>
    <property type="molecule type" value="Genomic_DNA"/>
</dbReference>
<sequence>MMRTAMTTNKQLLEQKGITRLCHFTKSNKLPHILSKESGIVANTELDDQKELLSKNDPLRLDGKEDYVCCTVQYPNTWYLRNIKNNDPLFTEWVIILINPLLVTNETTLFCHRNAAAGRGVYIKDGYDGFSGMFNQTVQGQRPMYRTQSMLSCCATDDQAEVLIYKNVSRSDILGLVVPNEEQARKEKARLKFIKGVPDDLTFIIAPDLFEVSWSAMVRRGQVPSEILYREE</sequence>
<organism evidence="8 9">
    <name type="scientific">Paenibacillus anseongense</name>
    <dbReference type="NCBI Taxonomy" id="2682845"/>
    <lineage>
        <taxon>Bacteria</taxon>
        <taxon>Bacillati</taxon>
        <taxon>Bacillota</taxon>
        <taxon>Bacilli</taxon>
        <taxon>Bacillales</taxon>
        <taxon>Paenibacillaceae</taxon>
        <taxon>Paenibacillus</taxon>
    </lineage>
</organism>
<gene>
    <name evidence="8" type="ORF">GON05_21810</name>
</gene>
<evidence type="ECO:0000313" key="8">
    <source>
        <dbReference type="EMBL" id="MVQ37258.1"/>
    </source>
</evidence>
<accession>A0ABW9UEX4</accession>
<dbReference type="InterPro" id="IPR029494">
    <property type="entry name" value="DarT"/>
</dbReference>
<proteinExistence type="inferred from homology"/>
<keyword evidence="3 6" id="KW-0808">Transferase</keyword>
<evidence type="ECO:0000256" key="3">
    <source>
        <dbReference type="ARBA" id="ARBA00022679"/>
    </source>
</evidence>
<name>A0ABW9UEX4_9BACL</name>
<keyword evidence="4 6" id="KW-0548">Nucleotidyltransferase</keyword>
<evidence type="ECO:0000256" key="4">
    <source>
        <dbReference type="ARBA" id="ARBA00022695"/>
    </source>
</evidence>
<feature type="binding site" evidence="6">
    <location>
        <begin position="23"/>
        <end position="25"/>
    </location>
    <ligand>
        <name>NAD(+)</name>
        <dbReference type="ChEBI" id="CHEBI:57540"/>
    </ligand>
</feature>
<protein>
    <submittedName>
        <fullName evidence="8">DUF4433 domain-containing protein</fullName>
    </submittedName>
</protein>
<evidence type="ECO:0000313" key="9">
    <source>
        <dbReference type="Proteomes" id="UP000467637"/>
    </source>
</evidence>
<reference evidence="8 9" key="1">
    <citation type="submission" date="2019-12" db="EMBL/GenBank/DDBJ databases">
        <authorList>
            <person name="Huq M.A."/>
        </authorList>
    </citation>
    <scope>NUCLEOTIDE SEQUENCE [LARGE SCALE GENOMIC DNA]</scope>
    <source>
        <strain evidence="8 9">MAH-34</strain>
    </source>
</reference>
<dbReference type="Pfam" id="PF14487">
    <property type="entry name" value="DarT"/>
    <property type="match status" value="1"/>
</dbReference>
<comment type="caution">
    <text evidence="8">The sequence shown here is derived from an EMBL/GenBank/DDBJ whole genome shotgun (WGS) entry which is preliminary data.</text>
</comment>
<keyword evidence="5 6" id="KW-0238">DNA-binding</keyword>
<feature type="active site" description="Proton acceptor" evidence="6">
    <location>
        <position position="60"/>
    </location>
</feature>
<evidence type="ECO:0000256" key="2">
    <source>
        <dbReference type="ARBA" id="ARBA00022676"/>
    </source>
</evidence>